<keyword evidence="3" id="KW-1185">Reference proteome</keyword>
<proteinExistence type="predicted"/>
<protein>
    <submittedName>
        <fullName evidence="2">Uncharacterized protein</fullName>
    </submittedName>
</protein>
<gene>
    <name evidence="2" type="ORF">CAL26_21230</name>
</gene>
<evidence type="ECO:0000256" key="1">
    <source>
        <dbReference type="SAM" id="MobiDB-lite"/>
    </source>
</evidence>
<dbReference type="EMBL" id="NEVJ01000003">
    <property type="protein sequence ID" value="OZI20080.1"/>
    <property type="molecule type" value="Genomic_DNA"/>
</dbReference>
<comment type="caution">
    <text evidence="2">The sequence shown here is derived from an EMBL/GenBank/DDBJ whole genome shotgun (WGS) entry which is preliminary data.</text>
</comment>
<dbReference type="AlphaFoldDB" id="A0A261R671"/>
<feature type="region of interest" description="Disordered" evidence="1">
    <location>
        <begin position="49"/>
        <end position="69"/>
    </location>
</feature>
<sequence length="87" mass="9801">MKQTVVTAFSLAHAVGIQKHADDKTFPPIQYTTEQRKAIYADACEASINRTPASNPGHPRHARRRSGLSARQWRICTRKSHALRMFG</sequence>
<dbReference type="RefSeq" id="WP_094848693.1">
    <property type="nucleotide sequence ID" value="NZ_NEVJ01000003.1"/>
</dbReference>
<reference evidence="2" key="1">
    <citation type="submission" date="2017-05" db="EMBL/GenBank/DDBJ databases">
        <title>Complete and WGS of Bordetella genogroups.</title>
        <authorList>
            <person name="Spilker T."/>
            <person name="Lipuma J."/>
        </authorList>
    </citation>
    <scope>NUCLEOTIDE SEQUENCE</scope>
    <source>
        <strain evidence="2">AU21707</strain>
    </source>
</reference>
<accession>A0A261R671</accession>
<name>A0A261R671_9BORD</name>
<evidence type="ECO:0000313" key="2">
    <source>
        <dbReference type="EMBL" id="OZI20080.1"/>
    </source>
</evidence>
<dbReference type="Proteomes" id="UP000216857">
    <property type="component" value="Unassembled WGS sequence"/>
</dbReference>
<organism evidence="2 3">
    <name type="scientific">Bordetella genomosp. 9</name>
    <dbReference type="NCBI Taxonomy" id="1416803"/>
    <lineage>
        <taxon>Bacteria</taxon>
        <taxon>Pseudomonadati</taxon>
        <taxon>Pseudomonadota</taxon>
        <taxon>Betaproteobacteria</taxon>
        <taxon>Burkholderiales</taxon>
        <taxon>Alcaligenaceae</taxon>
        <taxon>Bordetella</taxon>
    </lineage>
</organism>
<evidence type="ECO:0000313" key="3">
    <source>
        <dbReference type="Proteomes" id="UP000216857"/>
    </source>
</evidence>